<feature type="active site" evidence="8">
    <location>
        <position position="292"/>
    </location>
</feature>
<comment type="subcellular location">
    <subcellularLocation>
        <location evidence="1">Secreted</location>
        <location evidence="1">Extracellular space</location>
    </subcellularLocation>
</comment>
<dbReference type="SUPFAM" id="SSF52317">
    <property type="entry name" value="Class I glutamine amidotransferase-like"/>
    <property type="match status" value="1"/>
</dbReference>
<evidence type="ECO:0000256" key="2">
    <source>
        <dbReference type="ARBA" id="ARBA00011083"/>
    </source>
</evidence>
<gene>
    <name evidence="10" type="ORF">ECRASSUSDP1_LOCUS11945</name>
</gene>
<dbReference type="PROSITE" id="PS51275">
    <property type="entry name" value="PEPTIDASE_C26_GGH"/>
    <property type="match status" value="1"/>
</dbReference>
<dbReference type="GO" id="GO:0005773">
    <property type="term" value="C:vacuole"/>
    <property type="evidence" value="ECO:0007669"/>
    <property type="project" value="TreeGrafter"/>
</dbReference>
<evidence type="ECO:0000256" key="3">
    <source>
        <dbReference type="ARBA" id="ARBA00012886"/>
    </source>
</evidence>
<dbReference type="InterPro" id="IPR029062">
    <property type="entry name" value="Class_I_gatase-like"/>
</dbReference>
<feature type="active site" description="Proton donor" evidence="7">
    <location>
        <position position="292"/>
    </location>
</feature>
<dbReference type="Gene3D" id="3.40.50.880">
    <property type="match status" value="1"/>
</dbReference>
<evidence type="ECO:0000256" key="1">
    <source>
        <dbReference type="ARBA" id="ARBA00004239"/>
    </source>
</evidence>
<comment type="catalytic activity">
    <reaction evidence="8">
        <text>(6S)-5,6,7,8-tetrahydrofolyl-(gamma-L-Glu)(n) + (n-1) H2O = (6S)-5,6,7,8-tetrahydrofolate + (n-1) L-glutamate</text>
        <dbReference type="Rhea" id="RHEA:56784"/>
        <dbReference type="Rhea" id="RHEA-COMP:14738"/>
        <dbReference type="ChEBI" id="CHEBI:15377"/>
        <dbReference type="ChEBI" id="CHEBI:29985"/>
        <dbReference type="ChEBI" id="CHEBI:57453"/>
        <dbReference type="ChEBI" id="CHEBI:141005"/>
        <dbReference type="EC" id="3.4.19.9"/>
    </reaction>
</comment>
<evidence type="ECO:0000313" key="11">
    <source>
        <dbReference type="Proteomes" id="UP001295684"/>
    </source>
</evidence>
<dbReference type="EMBL" id="CAMPGE010011821">
    <property type="protein sequence ID" value="CAI2370628.1"/>
    <property type="molecule type" value="Genomic_DNA"/>
</dbReference>
<dbReference type="PANTHER" id="PTHR11315">
    <property type="entry name" value="PROTEASE FAMILY C26 GAMMA-GLUTAMYL HYDROLASE"/>
    <property type="match status" value="1"/>
</dbReference>
<dbReference type="GO" id="GO:0034722">
    <property type="term" value="F:gamma-glutamyl-peptidase activity"/>
    <property type="evidence" value="ECO:0007669"/>
    <property type="project" value="UniProtKB-UniRule"/>
</dbReference>
<proteinExistence type="inferred from homology"/>
<evidence type="ECO:0000313" key="10">
    <source>
        <dbReference type="EMBL" id="CAI2370628.1"/>
    </source>
</evidence>
<evidence type="ECO:0000256" key="7">
    <source>
        <dbReference type="PIRSR" id="PIRSR615527-1"/>
    </source>
</evidence>
<evidence type="ECO:0000256" key="5">
    <source>
        <dbReference type="ARBA" id="ARBA00022729"/>
    </source>
</evidence>
<dbReference type="PANTHER" id="PTHR11315:SF0">
    <property type="entry name" value="FOLATE GAMMA-GLUTAMYL HYDROLASE"/>
    <property type="match status" value="1"/>
</dbReference>
<evidence type="ECO:0000256" key="4">
    <source>
        <dbReference type="ARBA" id="ARBA00022525"/>
    </source>
</evidence>
<keyword evidence="4" id="KW-0964">Secreted</keyword>
<organism evidence="10 11">
    <name type="scientific">Euplotes crassus</name>
    <dbReference type="NCBI Taxonomy" id="5936"/>
    <lineage>
        <taxon>Eukaryota</taxon>
        <taxon>Sar</taxon>
        <taxon>Alveolata</taxon>
        <taxon>Ciliophora</taxon>
        <taxon>Intramacronucleata</taxon>
        <taxon>Spirotrichea</taxon>
        <taxon>Hypotrichia</taxon>
        <taxon>Euplotida</taxon>
        <taxon>Euplotidae</taxon>
        <taxon>Moneuplotes</taxon>
    </lineage>
</organism>
<feature type="active site" description="Nucleophile" evidence="7 8">
    <location>
        <position position="177"/>
    </location>
</feature>
<name>A0AAD1UJP2_EUPCR</name>
<evidence type="ECO:0000256" key="9">
    <source>
        <dbReference type="SAM" id="SignalP"/>
    </source>
</evidence>
<comment type="similarity">
    <text evidence="2">Belongs to the peptidase C26 family.</text>
</comment>
<dbReference type="InterPro" id="IPR015527">
    <property type="entry name" value="Pept_C26_g-glut_hydrolase"/>
</dbReference>
<dbReference type="EC" id="3.4.19.9" evidence="3 8"/>
<dbReference type="AlphaFoldDB" id="A0AAD1UJP2"/>
<protein>
    <recommendedName>
        <fullName evidence="3 8">folate gamma-glutamyl hydrolase</fullName>
        <ecNumber evidence="3 8">3.4.19.9</ecNumber>
    </recommendedName>
</protein>
<dbReference type="InterPro" id="IPR011697">
    <property type="entry name" value="Peptidase_C26"/>
</dbReference>
<sequence>MRTVILYLLMVCLVQATAGFVFEDLPSVKELIREYGYDQDLTLEELKEFSEKKKSLKLANKVEEYAEYIPNSRPIIAILTQPRTESPPYNSYIMAAYAKFVFQAGGRVIPLHWDNSLENITDTLKSVNGVIITGGDQVIQDPISLIFSDYTNRVKFVLDQAKEINDEGSYFPVWAICQGFEQLSIIEGPEYGRLSHATAKNIPRKLEFVRDENGEIIRGRIYKEMSDDLTKALEAKEIAFHNNEFRLDPFAYKYDVGLKAYNVLAYSRDRDGRPMVASIEHKDYPIYSNQWHPEKNSFVWKETIPVPHSKLALQLTQYMSDFFVTECRKNTHKYGTPEEERSAIIENHPVEVTDGSAADIYLFY</sequence>
<reference evidence="10" key="1">
    <citation type="submission" date="2023-07" db="EMBL/GenBank/DDBJ databases">
        <authorList>
            <consortium name="AG Swart"/>
            <person name="Singh M."/>
            <person name="Singh A."/>
            <person name="Seah K."/>
            <person name="Emmerich C."/>
        </authorList>
    </citation>
    <scope>NUCLEOTIDE SEQUENCE</scope>
    <source>
        <strain evidence="10">DP1</strain>
    </source>
</reference>
<dbReference type="GO" id="GO:0005576">
    <property type="term" value="C:extracellular region"/>
    <property type="evidence" value="ECO:0007669"/>
    <property type="project" value="UniProtKB-SubCell"/>
</dbReference>
<feature type="signal peptide" evidence="9">
    <location>
        <begin position="1"/>
        <end position="19"/>
    </location>
</feature>
<accession>A0AAD1UJP2</accession>
<keyword evidence="11" id="KW-1185">Reference proteome</keyword>
<evidence type="ECO:0000256" key="8">
    <source>
        <dbReference type="PROSITE-ProRule" id="PRU00607"/>
    </source>
</evidence>
<comment type="caution">
    <text evidence="10">The sequence shown here is derived from an EMBL/GenBank/DDBJ whole genome shotgun (WGS) entry which is preliminary data.</text>
</comment>
<keyword evidence="5 9" id="KW-0732">Signal</keyword>
<keyword evidence="6 8" id="KW-0378">Hydrolase</keyword>
<dbReference type="Proteomes" id="UP001295684">
    <property type="component" value="Unassembled WGS sequence"/>
</dbReference>
<dbReference type="GO" id="GO:0046900">
    <property type="term" value="P:tetrahydrofolylpolyglutamate metabolic process"/>
    <property type="evidence" value="ECO:0007669"/>
    <property type="project" value="TreeGrafter"/>
</dbReference>
<dbReference type="Pfam" id="PF07722">
    <property type="entry name" value="Peptidase_C26"/>
    <property type="match status" value="1"/>
</dbReference>
<evidence type="ECO:0000256" key="6">
    <source>
        <dbReference type="ARBA" id="ARBA00022801"/>
    </source>
</evidence>
<feature type="chain" id="PRO_5042215761" description="folate gamma-glutamyl hydrolase" evidence="9">
    <location>
        <begin position="20"/>
        <end position="364"/>
    </location>
</feature>